<accession>A0A8H3LVW2</accession>
<keyword evidence="3" id="KW-0677">Repeat</keyword>
<protein>
    <recommendedName>
        <fullName evidence="7">Ion transport domain-containing protein</fullName>
    </recommendedName>
</protein>
<feature type="transmembrane region" description="Helical" evidence="6">
    <location>
        <begin position="733"/>
        <end position="756"/>
    </location>
</feature>
<dbReference type="GO" id="GO:0005216">
    <property type="term" value="F:monoatomic ion channel activity"/>
    <property type="evidence" value="ECO:0007669"/>
    <property type="project" value="InterPro"/>
</dbReference>
<dbReference type="AlphaFoldDB" id="A0A8H3LVW2"/>
<evidence type="ECO:0000256" key="3">
    <source>
        <dbReference type="ARBA" id="ARBA00022737"/>
    </source>
</evidence>
<keyword evidence="4 6" id="KW-1133">Transmembrane helix</keyword>
<evidence type="ECO:0000259" key="7">
    <source>
        <dbReference type="Pfam" id="PF00520"/>
    </source>
</evidence>
<evidence type="ECO:0000256" key="1">
    <source>
        <dbReference type="ARBA" id="ARBA00004141"/>
    </source>
</evidence>
<comment type="caution">
    <text evidence="8">The sequence shown here is derived from an EMBL/GenBank/DDBJ whole genome shotgun (WGS) entry which is preliminary data.</text>
</comment>
<feature type="transmembrane region" description="Helical" evidence="6">
    <location>
        <begin position="970"/>
        <end position="993"/>
    </location>
</feature>
<dbReference type="InterPro" id="IPR024862">
    <property type="entry name" value="TRPV"/>
</dbReference>
<dbReference type="EMBL" id="BLAL01000213">
    <property type="protein sequence ID" value="GES92188.1"/>
    <property type="molecule type" value="Genomic_DNA"/>
</dbReference>
<evidence type="ECO:0000256" key="4">
    <source>
        <dbReference type="ARBA" id="ARBA00022989"/>
    </source>
</evidence>
<feature type="transmembrane region" description="Helical" evidence="6">
    <location>
        <begin position="839"/>
        <end position="857"/>
    </location>
</feature>
<evidence type="ECO:0000313" key="9">
    <source>
        <dbReference type="Proteomes" id="UP000615446"/>
    </source>
</evidence>
<feature type="domain" description="Ion transport" evidence="7">
    <location>
        <begin position="739"/>
        <end position="1002"/>
    </location>
</feature>
<evidence type="ECO:0000256" key="2">
    <source>
        <dbReference type="ARBA" id="ARBA00022692"/>
    </source>
</evidence>
<dbReference type="GO" id="GO:0005886">
    <property type="term" value="C:plasma membrane"/>
    <property type="evidence" value="ECO:0007669"/>
    <property type="project" value="TreeGrafter"/>
</dbReference>
<reference evidence="8" key="1">
    <citation type="submission" date="2019-10" db="EMBL/GenBank/DDBJ databases">
        <title>Conservation and host-specific expression of non-tandemly repeated heterogenous ribosome RNA gene in arbuscular mycorrhizal fungi.</title>
        <authorList>
            <person name="Maeda T."/>
            <person name="Kobayashi Y."/>
            <person name="Nakagawa T."/>
            <person name="Ezawa T."/>
            <person name="Yamaguchi K."/>
            <person name="Bino T."/>
            <person name="Nishimoto Y."/>
            <person name="Shigenobu S."/>
            <person name="Kawaguchi M."/>
        </authorList>
    </citation>
    <scope>NUCLEOTIDE SEQUENCE</scope>
    <source>
        <strain evidence="8">HR1</strain>
    </source>
</reference>
<keyword evidence="2 6" id="KW-0812">Transmembrane</keyword>
<dbReference type="PANTHER" id="PTHR10582">
    <property type="entry name" value="TRANSIENT RECEPTOR POTENTIAL ION CHANNEL PROTEIN"/>
    <property type="match status" value="1"/>
</dbReference>
<evidence type="ECO:0000256" key="6">
    <source>
        <dbReference type="SAM" id="Phobius"/>
    </source>
</evidence>
<evidence type="ECO:0000313" key="8">
    <source>
        <dbReference type="EMBL" id="GES92188.1"/>
    </source>
</evidence>
<feature type="transmembrane region" description="Helical" evidence="6">
    <location>
        <begin position="863"/>
        <end position="885"/>
    </location>
</feature>
<proteinExistence type="predicted"/>
<gene>
    <name evidence="8" type="ORF">RCL2_001897500</name>
</gene>
<dbReference type="InterPro" id="IPR005821">
    <property type="entry name" value="Ion_trans_dom"/>
</dbReference>
<dbReference type="Proteomes" id="UP000615446">
    <property type="component" value="Unassembled WGS sequence"/>
</dbReference>
<dbReference type="OrthoDB" id="2354582at2759"/>
<dbReference type="Pfam" id="PF00520">
    <property type="entry name" value="Ion_trans"/>
    <property type="match status" value="1"/>
</dbReference>
<dbReference type="Gene3D" id="2.130.10.10">
    <property type="entry name" value="YVTN repeat-like/Quinoprotein amine dehydrogenase"/>
    <property type="match status" value="1"/>
</dbReference>
<dbReference type="GO" id="GO:0098703">
    <property type="term" value="P:calcium ion import across plasma membrane"/>
    <property type="evidence" value="ECO:0007669"/>
    <property type="project" value="TreeGrafter"/>
</dbReference>
<evidence type="ECO:0000256" key="5">
    <source>
        <dbReference type="ARBA" id="ARBA00023136"/>
    </source>
</evidence>
<dbReference type="PANTHER" id="PTHR10582:SF2">
    <property type="entry name" value="INACTIVE"/>
    <property type="match status" value="1"/>
</dbReference>
<sequence>MSDTSIKINNDDKIDNPHNGNLITIIQVSPNGSYVVTYSPEDHSVVGWNSLDDDEQKLKPDRSIKISDNNIQQICVSNNKELAYIYDNKLKIIDMNNEEEIELWEKNVYKNFYYCTFSAQDKLICCNDVEDRHGTYQKIILFYHIKKQGSFDRFWVIPKNFELISIKAETIYLLSNNYVYTRDIYTGTSIRLFVNEKEDEECKCDDIEISSDRRFACLRIKDKIIVYSLNLEIPIATLDNNNDTQLYNFINHTSRICLLHLLIPLLKSGLRNSILKRCLKEECQNYNNIQIKTFNCREKNQDFNKLIGHAYGISDGNVWKIKFENNILSKINFAFKNSNDLDDENDDLNIYLFNPYVDIIYELFQEAISNFNHKEEINLPKWKIKITNRKLEFQWNTKVIEFNNNIQIHHLYGSKLLNDNDILILTGIGLFIYHFNKKSKLSIKYFYYMNLSMDDDEKNKEELKKVFSNDFGRKFNTLFLPLPNYDSFKLSDEWVSYIKDNKESLLKYGAGLLSYAIEEHKLELIDTIYENCLNHFKKDLRNNIAFLKIITSKIPKYYPEYIQKYSLESTMIIDSPCYSINRNFHLRPFQYLQMSRLFVLNLYRHNQLLKLHEYNKISYYILNIWDHLLAFINPAYYALPVWCNNVNNIFYFAIPFPFYIYDKILNLITPPTSTITFMIPYIGFANYPSDYNWFKEFFKPQPNQFVKTINRDFYKTWNAEVLINSKWNSYGRVYYGMIWILFMTFLGCFTAAATIPQQHINGDTRKKLLKASIALGVIHLSVEIRQIIYNFTKWFKDHWNYFDVIAYVLPIFASINWLQTDVRNIQLLSFSCLFLDIKFLLFFRIFESVGTYFAIIIGVAKRIFYFLIILFILIISFAHALFILLSPEPGFSLDKQTNNNDLNNPWNLVNTYSKVLDDGTFDSNPYIIQIPDENTNMFTNYKTAIFAMYLFLTGDSSALTNWKYINNPSLVILIILFSLLIVVYLMNLFIGLLNLEIDKDYDRVSYLVQKAEILAEIELFYLLPQQRRIKLFFPNIIYYCADVDKVRAEVKKLIKDGRWSNEFPEMKKDLFKKLNIKRNPEEADLRILLEEVQSKLKYIENL</sequence>
<name>A0A8H3LVW2_9GLOM</name>
<organism evidence="8 9">
    <name type="scientific">Rhizophagus clarus</name>
    <dbReference type="NCBI Taxonomy" id="94130"/>
    <lineage>
        <taxon>Eukaryota</taxon>
        <taxon>Fungi</taxon>
        <taxon>Fungi incertae sedis</taxon>
        <taxon>Mucoromycota</taxon>
        <taxon>Glomeromycotina</taxon>
        <taxon>Glomeromycetes</taxon>
        <taxon>Glomerales</taxon>
        <taxon>Glomeraceae</taxon>
        <taxon>Rhizophagus</taxon>
    </lineage>
</organism>
<feature type="transmembrane region" description="Helical" evidence="6">
    <location>
        <begin position="800"/>
        <end position="818"/>
    </location>
</feature>
<keyword evidence="5 6" id="KW-0472">Membrane</keyword>
<comment type="subcellular location">
    <subcellularLocation>
        <location evidence="1">Membrane</location>
        <topology evidence="1">Multi-pass membrane protein</topology>
    </subcellularLocation>
</comment>
<dbReference type="SUPFAM" id="SSF82171">
    <property type="entry name" value="DPP6 N-terminal domain-like"/>
    <property type="match status" value="1"/>
</dbReference>
<dbReference type="InterPro" id="IPR015943">
    <property type="entry name" value="WD40/YVTN_repeat-like_dom_sf"/>
</dbReference>